<organism evidence="2 3">
    <name type="scientific">Gonapodya prolifera (strain JEL478)</name>
    <name type="common">Monoblepharis prolifera</name>
    <dbReference type="NCBI Taxonomy" id="1344416"/>
    <lineage>
        <taxon>Eukaryota</taxon>
        <taxon>Fungi</taxon>
        <taxon>Fungi incertae sedis</taxon>
        <taxon>Chytridiomycota</taxon>
        <taxon>Chytridiomycota incertae sedis</taxon>
        <taxon>Monoblepharidomycetes</taxon>
        <taxon>Monoblepharidales</taxon>
        <taxon>Gonapodyaceae</taxon>
        <taxon>Gonapodya</taxon>
    </lineage>
</organism>
<feature type="compositionally biased region" description="Polar residues" evidence="1">
    <location>
        <begin position="311"/>
        <end position="329"/>
    </location>
</feature>
<dbReference type="EMBL" id="KQ965806">
    <property type="protein sequence ID" value="KXS11225.1"/>
    <property type="molecule type" value="Genomic_DNA"/>
</dbReference>
<keyword evidence="3" id="KW-1185">Reference proteome</keyword>
<feature type="compositionally biased region" description="Polar residues" evidence="1">
    <location>
        <begin position="111"/>
        <end position="126"/>
    </location>
</feature>
<feature type="region of interest" description="Disordered" evidence="1">
    <location>
        <begin position="311"/>
        <end position="330"/>
    </location>
</feature>
<dbReference type="AlphaFoldDB" id="A0A139A432"/>
<dbReference type="Proteomes" id="UP000070544">
    <property type="component" value="Unassembled WGS sequence"/>
</dbReference>
<protein>
    <submittedName>
        <fullName evidence="2">Uncharacterized protein</fullName>
    </submittedName>
</protein>
<reference evidence="2 3" key="1">
    <citation type="journal article" date="2015" name="Genome Biol. Evol.">
        <title>Phylogenomic analyses indicate that early fungi evolved digesting cell walls of algal ancestors of land plants.</title>
        <authorList>
            <person name="Chang Y."/>
            <person name="Wang S."/>
            <person name="Sekimoto S."/>
            <person name="Aerts A.L."/>
            <person name="Choi C."/>
            <person name="Clum A."/>
            <person name="LaButti K.M."/>
            <person name="Lindquist E.A."/>
            <person name="Yee Ngan C."/>
            <person name="Ohm R.A."/>
            <person name="Salamov A.A."/>
            <person name="Grigoriev I.V."/>
            <person name="Spatafora J.W."/>
            <person name="Berbee M.L."/>
        </authorList>
    </citation>
    <scope>NUCLEOTIDE SEQUENCE [LARGE SCALE GENOMIC DNA]</scope>
    <source>
        <strain evidence="2 3">JEL478</strain>
    </source>
</reference>
<evidence type="ECO:0000313" key="3">
    <source>
        <dbReference type="Proteomes" id="UP000070544"/>
    </source>
</evidence>
<proteinExistence type="predicted"/>
<evidence type="ECO:0000256" key="1">
    <source>
        <dbReference type="SAM" id="MobiDB-lite"/>
    </source>
</evidence>
<feature type="compositionally biased region" description="Low complexity" evidence="1">
    <location>
        <begin position="24"/>
        <end position="42"/>
    </location>
</feature>
<feature type="region of interest" description="Disordered" evidence="1">
    <location>
        <begin position="1"/>
        <end position="174"/>
    </location>
</feature>
<name>A0A139A432_GONPJ</name>
<accession>A0A139A432</accession>
<sequence>MHQCADLVVRVEGSRSPSEAPPWDSLSPTASLSDDSLPSAAPWVRPPPPPEHRRSLSGNQLARCSSGEPLSGNGGERLDAQAGACPPRPTSLIPLTPGHDAPWPTPPHLSRQPTAQNQTFGDSGSWSAGGFDGGIPPDQYGSVDRLASKPVRFTGQQGPTPAVMPTGLQDVSADGQKRRPWEEGGLAEDHYTRTSLLPLQPPRGFPSLRPESLGFGAPTPLSPPNVPFMPPPSSSSTYTQATTSSNLNQHIQQAEFPPRTSLYSQHTTIEASRPPLTSAYNIGSSFLADHFPPPHNLSNSSTYQYAQLHNGQGVQSGTAPRPSMLSQPFPNRLDYPTSDTMVQSMHNRMRSLGNITTDYSTSGSMVQSVHNRMRSLGNVTTDQQLFRDVNRPLHAHNGAGLLHPLHTAGPTSIYQHSTSIPPYRDPMPSVPPQLTYPVGGGDLGFGNGYTRAPLPQAFGGINRPGYDWGTAEVDPSRLGYRNGFPSGQLAGWPPNR</sequence>
<gene>
    <name evidence="2" type="ORF">M427DRAFT_444526</name>
</gene>
<evidence type="ECO:0000313" key="2">
    <source>
        <dbReference type="EMBL" id="KXS11225.1"/>
    </source>
</evidence>